<dbReference type="AlphaFoldDB" id="A0A9P6NL18"/>
<sequence length="181" mass="20594">MSQILGAFAGFHLFESRLRVTYTSLFCFGVSPVFFLLNKFHCGFRKVCEIVLSSQDNRTGFILGTKKMFHTSWLFECLRLDKKVWDSLCYTKGSRASLSTTTAHTVNHLSFLSSLSLFIAYIHVEASGCQFRICQGLHEQITQGPVLGNRLVIQTPRGMQNHFLRLVSEVFREAGFDYTGF</sequence>
<name>A0A9P6NL18_9BASI</name>
<evidence type="ECO:0000256" key="1">
    <source>
        <dbReference type="SAM" id="Phobius"/>
    </source>
</evidence>
<reference evidence="2" key="1">
    <citation type="submission" date="2013-11" db="EMBL/GenBank/DDBJ databases">
        <title>Genome sequence of the fusiform rust pathogen reveals effectors for host alternation and coevolution with pine.</title>
        <authorList>
            <consortium name="DOE Joint Genome Institute"/>
            <person name="Smith K."/>
            <person name="Pendleton A."/>
            <person name="Kubisiak T."/>
            <person name="Anderson C."/>
            <person name="Salamov A."/>
            <person name="Aerts A."/>
            <person name="Riley R."/>
            <person name="Clum A."/>
            <person name="Lindquist E."/>
            <person name="Ence D."/>
            <person name="Campbell M."/>
            <person name="Kronenberg Z."/>
            <person name="Feau N."/>
            <person name="Dhillon B."/>
            <person name="Hamelin R."/>
            <person name="Burleigh J."/>
            <person name="Smith J."/>
            <person name="Yandell M."/>
            <person name="Nelson C."/>
            <person name="Grigoriev I."/>
            <person name="Davis J."/>
        </authorList>
    </citation>
    <scope>NUCLEOTIDE SEQUENCE</scope>
    <source>
        <strain evidence="2">G11</strain>
    </source>
</reference>
<dbReference type="Proteomes" id="UP000886653">
    <property type="component" value="Unassembled WGS sequence"/>
</dbReference>
<comment type="caution">
    <text evidence="2">The sequence shown here is derived from an EMBL/GenBank/DDBJ whole genome shotgun (WGS) entry which is preliminary data.</text>
</comment>
<evidence type="ECO:0000313" key="3">
    <source>
        <dbReference type="Proteomes" id="UP000886653"/>
    </source>
</evidence>
<feature type="transmembrane region" description="Helical" evidence="1">
    <location>
        <begin position="20"/>
        <end position="37"/>
    </location>
</feature>
<dbReference type="EMBL" id="MU167265">
    <property type="protein sequence ID" value="KAG0146117.1"/>
    <property type="molecule type" value="Genomic_DNA"/>
</dbReference>
<organism evidence="2 3">
    <name type="scientific">Cronartium quercuum f. sp. fusiforme G11</name>
    <dbReference type="NCBI Taxonomy" id="708437"/>
    <lineage>
        <taxon>Eukaryota</taxon>
        <taxon>Fungi</taxon>
        <taxon>Dikarya</taxon>
        <taxon>Basidiomycota</taxon>
        <taxon>Pucciniomycotina</taxon>
        <taxon>Pucciniomycetes</taxon>
        <taxon>Pucciniales</taxon>
        <taxon>Coleosporiaceae</taxon>
        <taxon>Cronartium</taxon>
    </lineage>
</organism>
<proteinExistence type="predicted"/>
<gene>
    <name evidence="2" type="ORF">CROQUDRAFT_532597</name>
</gene>
<keyword evidence="1" id="KW-0812">Transmembrane</keyword>
<keyword evidence="1" id="KW-0472">Membrane</keyword>
<keyword evidence="1" id="KW-1133">Transmembrane helix</keyword>
<protein>
    <submittedName>
        <fullName evidence="2">Uncharacterized protein</fullName>
    </submittedName>
</protein>
<keyword evidence="3" id="KW-1185">Reference proteome</keyword>
<evidence type="ECO:0000313" key="2">
    <source>
        <dbReference type="EMBL" id="KAG0146117.1"/>
    </source>
</evidence>
<accession>A0A9P6NL18</accession>